<proteinExistence type="predicted"/>
<feature type="chain" id="PRO_5040932508" description="Group-specific protein" evidence="1">
    <location>
        <begin position="21"/>
        <end position="178"/>
    </location>
</feature>
<comment type="caution">
    <text evidence="2">The sequence shown here is derived from an EMBL/GenBank/DDBJ whole genome shotgun (WGS) entry which is preliminary data.</text>
</comment>
<keyword evidence="1" id="KW-0732">Signal</keyword>
<accession>A0A9X6U8K3</accession>
<feature type="signal peptide" evidence="1">
    <location>
        <begin position="1"/>
        <end position="20"/>
    </location>
</feature>
<sequence length="178" mass="19514">MKRMMGIVSTVLLAGTMAFSGSNVLVHADTASKPYQVVTPGENNEKPVTVGFDTQKEFESYVKKHPVSPNLTKTFQLSSQIYSTFYYDTDLQGAKFTVNATRNPVVITNFSGTNNDAVSSILTHPFGNYTMIYEHNNAQGRALAIVNNGKYLNLTNISMGDGERTWNDQVSSATVKAN</sequence>
<organism evidence="2 3">
    <name type="scientific">Bacillus cereus</name>
    <dbReference type="NCBI Taxonomy" id="1396"/>
    <lineage>
        <taxon>Bacteria</taxon>
        <taxon>Bacillati</taxon>
        <taxon>Bacillota</taxon>
        <taxon>Bacilli</taxon>
        <taxon>Bacillales</taxon>
        <taxon>Bacillaceae</taxon>
        <taxon>Bacillus</taxon>
        <taxon>Bacillus cereus group</taxon>
    </lineage>
</organism>
<gene>
    <name evidence="2" type="ORF">CN553_23430</name>
</gene>
<dbReference type="SUPFAM" id="SSF49695">
    <property type="entry name" value="gamma-Crystallin-like"/>
    <property type="match status" value="1"/>
</dbReference>
<protein>
    <recommendedName>
        <fullName evidence="4">Group-specific protein</fullName>
    </recommendedName>
</protein>
<dbReference type="Gene3D" id="2.60.20.10">
    <property type="entry name" value="Crystallins"/>
    <property type="match status" value="1"/>
</dbReference>
<evidence type="ECO:0008006" key="4">
    <source>
        <dbReference type="Google" id="ProtNLM"/>
    </source>
</evidence>
<evidence type="ECO:0000313" key="3">
    <source>
        <dbReference type="Proteomes" id="UP000220691"/>
    </source>
</evidence>
<evidence type="ECO:0000256" key="1">
    <source>
        <dbReference type="SAM" id="SignalP"/>
    </source>
</evidence>
<evidence type="ECO:0000313" key="2">
    <source>
        <dbReference type="EMBL" id="PEN88566.1"/>
    </source>
</evidence>
<dbReference type="AlphaFoldDB" id="A0A9X6U8K3"/>
<dbReference type="InterPro" id="IPR011024">
    <property type="entry name" value="G_crystallin-like"/>
</dbReference>
<dbReference type="RefSeq" id="WP_098127390.1">
    <property type="nucleotide sequence ID" value="NZ_NUAN01000166.1"/>
</dbReference>
<name>A0A9X6U8K3_BACCE</name>
<dbReference type="Proteomes" id="UP000220691">
    <property type="component" value="Unassembled WGS sequence"/>
</dbReference>
<dbReference type="EMBL" id="NUAN01000166">
    <property type="protein sequence ID" value="PEN88566.1"/>
    <property type="molecule type" value="Genomic_DNA"/>
</dbReference>
<reference evidence="2 3" key="1">
    <citation type="submission" date="2017-09" db="EMBL/GenBank/DDBJ databases">
        <title>Large-scale bioinformatics analysis of Bacillus genomes uncovers conserved roles of natural products in bacterial physiology.</title>
        <authorList>
            <consortium name="Agbiome Team Llc"/>
            <person name="Bleich R.M."/>
            <person name="Kirk G.J."/>
            <person name="Santa Maria K.C."/>
            <person name="Allen S.E."/>
            <person name="Farag S."/>
            <person name="Shank E.A."/>
            <person name="Bowers A."/>
        </authorList>
    </citation>
    <scope>NUCLEOTIDE SEQUENCE [LARGE SCALE GENOMIC DNA]</scope>
    <source>
        <strain evidence="2 3">AFS027647</strain>
    </source>
</reference>